<protein>
    <submittedName>
        <fullName evidence="3">Uncharacterized protein</fullName>
    </submittedName>
</protein>
<dbReference type="PANTHER" id="PTHR37544:SF3">
    <property type="entry name" value="SPRAY"/>
    <property type="match status" value="1"/>
</dbReference>
<dbReference type="Proteomes" id="UP000184383">
    <property type="component" value="Unassembled WGS sequence"/>
</dbReference>
<accession>A0A1L9R577</accession>
<keyword evidence="2" id="KW-0472">Membrane</keyword>
<feature type="transmembrane region" description="Helical" evidence="2">
    <location>
        <begin position="736"/>
        <end position="756"/>
    </location>
</feature>
<gene>
    <name evidence="3" type="ORF">ASPWEDRAFT_699784</name>
</gene>
<feature type="transmembrane region" description="Helical" evidence="2">
    <location>
        <begin position="695"/>
        <end position="715"/>
    </location>
</feature>
<dbReference type="Pfam" id="PF11915">
    <property type="entry name" value="DUF3433"/>
    <property type="match status" value="2"/>
</dbReference>
<feature type="transmembrane region" description="Helical" evidence="2">
    <location>
        <begin position="109"/>
        <end position="131"/>
    </location>
</feature>
<proteinExistence type="predicted"/>
<feature type="transmembrane region" description="Helical" evidence="2">
    <location>
        <begin position="1243"/>
        <end position="1264"/>
    </location>
</feature>
<name>A0A1L9R577_ASPWE</name>
<dbReference type="VEuPathDB" id="FungiDB:ASPWEDRAFT_699784"/>
<sequence length="1342" mass="148242">MSFHRLLPTMSMELHSLDLGQRPVASQQSDRPFFTNRSADDEDEKPPATTVADPAAALQAPMFNSVWLSNAFLGSFLAFLMCMGVGLGILYHFANDGNGIAVLSTDHYAWMYGPTAVLVVVAGCWRQADYWCKTLVPWRELQQNWTSPDRSLLLDYVGQIHFLAAWTAIKNRHWTVVSSIGVVLLLRLMTGFSTSLLVLQSTKSIRDMAPVATTPWGFQFPFTKAPTHGFSGYNPFDVAYGLMAQDLPYPAGTSDDFLVQPFQVKGPVPSDLRSITANVTGVWPLLYCEPLDVTWQLNGTSSSSNAVDEVVISFNVTDGLCSSGEPWYQDVTTTLHDRQRTILPDRLVYVRMSNFNAYCGDDQLEKPRLFFATLDARYTQNLVPNAEEIVSSNYNTPVIATSSTLEIVNVTGVICRQDFQMNMARVQIDPSDANTQSGPGLNATPIGPIPGLPSEVAGWPLNDAISSDIITGIRIMLSGISYSLGDDLGTEVASKALFRLMLVNSGYSDYTPFLDPQELMKTVSKVWRTLIVQTIYVLYGSEGISNDTNLAATGIYEEGRLFVQKTPIALMEACLLVIIVLTVLVMLYRPDNVVPRSPDTVGAIATFLAGSSRLTGLLDGHGHMDNDQLKKTLEGQRFSTRVDPREIDGQDRHAFSILTEQHIVKKDEMSSTPPQDLSPRFGKPKKIWTPLAYDLPFRLMALITPLALIIILEVLQHQSDRLDGILQVPNNSTTTIFSKYIPAFVILCVSLIYPTFDSGISLLAPFRSLSQSNTSHKWIFVNYLRDMPVVAMWKSIRDGQLAVFLSLLGAITASLFTIAVSGLYNIDTTNISSQTTSVDRTDVWNLSWADGYSDNSAGAIFSLVEHANLSSRRLIWDDLVFPTMRSPVSFDDLNATDAKNQSTARMTLRVPALRPKVNCTALDSATLYSETKNSFLLPSKYIPYASLQTIVDLKTMYPHCVRGGTYGNETVTKFNTTIYFPEQLTNENTSVALSGVHGGRIFDLHAGPLLHSAKGDLNYQEFVKWGKEDVWVNTMAYEDWEAYPRSIYSAGNNPDGCPSLGFTFGEFAPGSNNTTNVTTGVCDQLVEEVMTDATFLLPGLELDTAHPPVPDESTAHVLDNGRGSNTHQYRPQYHISSATVYFVNDMRNYTDIFYQTVVYGLNAVPVSELMGSANIPRLFKAINDSYSKYMALAISLNMRQAMNQTDQTNASSLAIAGQNKDTTYSALVVSPASRLKQDRASKIALQILLAISFLCTAIACLLAWKPVRLMHNPAPIAGAASLVAGSELCTRKFLPEGSEWMSEKEMRRQGIFSGLMFRLGWINQEDSGKERYGIDIVDNRVA</sequence>
<dbReference type="RefSeq" id="XP_040683748.1">
    <property type="nucleotide sequence ID" value="XM_040839090.1"/>
</dbReference>
<dbReference type="GeneID" id="63754938"/>
<keyword evidence="2" id="KW-0812">Transmembrane</keyword>
<keyword evidence="2" id="KW-1133">Transmembrane helix</keyword>
<dbReference type="EMBL" id="KV878217">
    <property type="protein sequence ID" value="OJJ30071.1"/>
    <property type="molecule type" value="Genomic_DNA"/>
</dbReference>
<dbReference type="InterPro" id="IPR021840">
    <property type="entry name" value="DUF3433"/>
</dbReference>
<feature type="transmembrane region" description="Helical" evidence="2">
    <location>
        <begin position="801"/>
        <end position="824"/>
    </location>
</feature>
<evidence type="ECO:0000256" key="1">
    <source>
        <dbReference type="SAM" id="MobiDB-lite"/>
    </source>
</evidence>
<evidence type="ECO:0000313" key="4">
    <source>
        <dbReference type="Proteomes" id="UP000184383"/>
    </source>
</evidence>
<organism evidence="3 4">
    <name type="scientific">Aspergillus wentii DTO 134E9</name>
    <dbReference type="NCBI Taxonomy" id="1073089"/>
    <lineage>
        <taxon>Eukaryota</taxon>
        <taxon>Fungi</taxon>
        <taxon>Dikarya</taxon>
        <taxon>Ascomycota</taxon>
        <taxon>Pezizomycotina</taxon>
        <taxon>Eurotiomycetes</taxon>
        <taxon>Eurotiomycetidae</taxon>
        <taxon>Eurotiales</taxon>
        <taxon>Aspergillaceae</taxon>
        <taxon>Aspergillus</taxon>
        <taxon>Aspergillus subgen. Cremei</taxon>
    </lineage>
</organism>
<dbReference type="PANTHER" id="PTHR37544">
    <property type="entry name" value="SPRAY-RELATED"/>
    <property type="match status" value="1"/>
</dbReference>
<keyword evidence="4" id="KW-1185">Reference proteome</keyword>
<feature type="region of interest" description="Disordered" evidence="1">
    <location>
        <begin position="21"/>
        <end position="50"/>
    </location>
</feature>
<feature type="transmembrane region" description="Helical" evidence="2">
    <location>
        <begin position="175"/>
        <end position="199"/>
    </location>
</feature>
<dbReference type="OrthoDB" id="5332281at2759"/>
<evidence type="ECO:0000313" key="3">
    <source>
        <dbReference type="EMBL" id="OJJ30071.1"/>
    </source>
</evidence>
<feature type="transmembrane region" description="Helical" evidence="2">
    <location>
        <begin position="568"/>
        <end position="588"/>
    </location>
</feature>
<dbReference type="STRING" id="1073089.A0A1L9R577"/>
<feature type="transmembrane region" description="Helical" evidence="2">
    <location>
        <begin position="71"/>
        <end position="94"/>
    </location>
</feature>
<evidence type="ECO:0000256" key="2">
    <source>
        <dbReference type="SAM" id="Phobius"/>
    </source>
</evidence>
<reference evidence="4" key="1">
    <citation type="journal article" date="2017" name="Genome Biol.">
        <title>Comparative genomics reveals high biological diversity and specific adaptations in the industrially and medically important fungal genus Aspergillus.</title>
        <authorList>
            <person name="de Vries R.P."/>
            <person name="Riley R."/>
            <person name="Wiebenga A."/>
            <person name="Aguilar-Osorio G."/>
            <person name="Amillis S."/>
            <person name="Uchima C.A."/>
            <person name="Anderluh G."/>
            <person name="Asadollahi M."/>
            <person name="Askin M."/>
            <person name="Barry K."/>
            <person name="Battaglia E."/>
            <person name="Bayram O."/>
            <person name="Benocci T."/>
            <person name="Braus-Stromeyer S.A."/>
            <person name="Caldana C."/>
            <person name="Canovas D."/>
            <person name="Cerqueira G.C."/>
            <person name="Chen F."/>
            <person name="Chen W."/>
            <person name="Choi C."/>
            <person name="Clum A."/>
            <person name="Dos Santos R.A."/>
            <person name="Damasio A.R."/>
            <person name="Diallinas G."/>
            <person name="Emri T."/>
            <person name="Fekete E."/>
            <person name="Flipphi M."/>
            <person name="Freyberg S."/>
            <person name="Gallo A."/>
            <person name="Gournas C."/>
            <person name="Habgood R."/>
            <person name="Hainaut M."/>
            <person name="Harispe M.L."/>
            <person name="Henrissat B."/>
            <person name="Hilden K.S."/>
            <person name="Hope R."/>
            <person name="Hossain A."/>
            <person name="Karabika E."/>
            <person name="Karaffa L."/>
            <person name="Karanyi Z."/>
            <person name="Krasevec N."/>
            <person name="Kuo A."/>
            <person name="Kusch H."/>
            <person name="LaButti K."/>
            <person name="Lagendijk E.L."/>
            <person name="Lapidus A."/>
            <person name="Levasseur A."/>
            <person name="Lindquist E."/>
            <person name="Lipzen A."/>
            <person name="Logrieco A.F."/>
            <person name="MacCabe A."/>
            <person name="Maekelae M.R."/>
            <person name="Malavazi I."/>
            <person name="Melin P."/>
            <person name="Meyer V."/>
            <person name="Mielnichuk N."/>
            <person name="Miskei M."/>
            <person name="Molnar A.P."/>
            <person name="Mule G."/>
            <person name="Ngan C.Y."/>
            <person name="Orejas M."/>
            <person name="Orosz E."/>
            <person name="Ouedraogo J.P."/>
            <person name="Overkamp K.M."/>
            <person name="Park H.-S."/>
            <person name="Perrone G."/>
            <person name="Piumi F."/>
            <person name="Punt P.J."/>
            <person name="Ram A.F."/>
            <person name="Ramon A."/>
            <person name="Rauscher S."/>
            <person name="Record E."/>
            <person name="Riano-Pachon D.M."/>
            <person name="Robert V."/>
            <person name="Roehrig J."/>
            <person name="Ruller R."/>
            <person name="Salamov A."/>
            <person name="Salih N.S."/>
            <person name="Samson R.A."/>
            <person name="Sandor E."/>
            <person name="Sanguinetti M."/>
            <person name="Schuetze T."/>
            <person name="Sepcic K."/>
            <person name="Shelest E."/>
            <person name="Sherlock G."/>
            <person name="Sophianopoulou V."/>
            <person name="Squina F.M."/>
            <person name="Sun H."/>
            <person name="Susca A."/>
            <person name="Todd R.B."/>
            <person name="Tsang A."/>
            <person name="Unkles S.E."/>
            <person name="van de Wiele N."/>
            <person name="van Rossen-Uffink D."/>
            <person name="Oliveira J.V."/>
            <person name="Vesth T.C."/>
            <person name="Visser J."/>
            <person name="Yu J.-H."/>
            <person name="Zhou M."/>
            <person name="Andersen M.R."/>
            <person name="Archer D.B."/>
            <person name="Baker S.E."/>
            <person name="Benoit I."/>
            <person name="Brakhage A.A."/>
            <person name="Braus G.H."/>
            <person name="Fischer R."/>
            <person name="Frisvad J.C."/>
            <person name="Goldman G.H."/>
            <person name="Houbraken J."/>
            <person name="Oakley B."/>
            <person name="Pocsi I."/>
            <person name="Scazzocchio C."/>
            <person name="Seiboth B."/>
            <person name="vanKuyk P.A."/>
            <person name="Wortman J."/>
            <person name="Dyer P.S."/>
            <person name="Grigoriev I.V."/>
        </authorList>
    </citation>
    <scope>NUCLEOTIDE SEQUENCE [LARGE SCALE GENOMIC DNA]</scope>
    <source>
        <strain evidence="4">DTO 134E9</strain>
    </source>
</reference>